<organism evidence="1 2">
    <name type="scientific">Bacillus atrophaeus (strain 1942)</name>
    <dbReference type="NCBI Taxonomy" id="720555"/>
    <lineage>
        <taxon>Bacteria</taxon>
        <taxon>Bacillati</taxon>
        <taxon>Bacillota</taxon>
        <taxon>Bacilli</taxon>
        <taxon>Bacillales</taxon>
        <taxon>Bacillaceae</taxon>
        <taxon>Bacillus</taxon>
    </lineage>
</organism>
<evidence type="ECO:0000313" key="2">
    <source>
        <dbReference type="Proteomes" id="UP000006867"/>
    </source>
</evidence>
<reference evidence="1 2" key="1">
    <citation type="journal article" date="2011" name="Front. Microbiol.">
        <title>Genomic signatures of strain selection and enhancement in Bacillus atrophaeus var. globigii, a historical biowarfare simulant.</title>
        <authorList>
            <person name="Gibbons H.S."/>
            <person name="Broomall S.M."/>
            <person name="McNew L.A."/>
            <person name="Daligault H."/>
            <person name="Chapman C."/>
            <person name="Bruce D."/>
            <person name="Karavis M."/>
            <person name="Krepps M."/>
            <person name="McGregor P.A."/>
            <person name="Hong C."/>
            <person name="Park K.H."/>
            <person name="Akmal A."/>
            <person name="Feldman A."/>
            <person name="Lin J.S."/>
            <person name="Chang W.E."/>
            <person name="Higgs B.W."/>
            <person name="Demirev P."/>
            <person name="Lindquist J."/>
            <person name="Liem A."/>
            <person name="Fochler E."/>
            <person name="Read T.D."/>
            <person name="Tapia R."/>
            <person name="Johnson S."/>
            <person name="Bishop-Lilly K.A."/>
            <person name="Detter C."/>
            <person name="Han C."/>
            <person name="Sozhamannan S."/>
            <person name="Rosenzweig C.N."/>
            <person name="Skowronski E.W."/>
        </authorList>
    </citation>
    <scope>NUCLEOTIDE SEQUENCE [LARGE SCALE GENOMIC DNA]</scope>
    <source>
        <strain evidence="1 2">1942</strain>
    </source>
</reference>
<dbReference type="Proteomes" id="UP000006867">
    <property type="component" value="Chromosome"/>
</dbReference>
<proteinExistence type="predicted"/>
<sequence length="92" mass="11058">MVNLIKIEKLEEMVKYEDPKTSDVHHERKRWTTGVPIILVNKDGQMTTTDHWVYINKHGELVYKKKENLWCQGWDWYDKGKSHIKEVFVVTN</sequence>
<protein>
    <submittedName>
        <fullName evidence="1">Uncharacterized protein</fullName>
    </submittedName>
</protein>
<evidence type="ECO:0000313" key="1">
    <source>
        <dbReference type="EMBL" id="ADP32466.1"/>
    </source>
</evidence>
<dbReference type="EMBL" id="CP002207">
    <property type="protein sequence ID" value="ADP32466.1"/>
    <property type="molecule type" value="Genomic_DNA"/>
</dbReference>
<gene>
    <name evidence="1" type="ordered locus">BATR1942_07635</name>
</gene>
<name>A0ABM5LXX7_BACA1</name>
<keyword evidence="2" id="KW-1185">Reference proteome</keyword>
<dbReference type="RefSeq" id="WP_003325941.1">
    <property type="nucleotide sequence ID" value="NC_014639.1"/>
</dbReference>
<accession>A0ABM5LXX7</accession>